<keyword evidence="2" id="KW-1185">Reference proteome</keyword>
<gene>
    <name evidence="1" type="ORF">APZ42_003147</name>
</gene>
<sequence length="151" mass="16747">PKSCATWPSWTNSSTRSCWPAAWTPRGPTSAPWKRWTWWVCAPKSARGWGRGLTCPRAWPSLTCPVCPNCCGAWCATCLKTRAGMGRVARMHSRAVASSCPCNPWARRSSLRWVTTARACPQNTENGSLSRFSVCLGPASAWAVWAWACRW</sequence>
<dbReference type="Proteomes" id="UP000076858">
    <property type="component" value="Unassembled WGS sequence"/>
</dbReference>
<dbReference type="AlphaFoldDB" id="A0A162CXD9"/>
<evidence type="ECO:0000313" key="2">
    <source>
        <dbReference type="Proteomes" id="UP000076858"/>
    </source>
</evidence>
<evidence type="ECO:0000313" key="1">
    <source>
        <dbReference type="EMBL" id="KZS00524.1"/>
    </source>
</evidence>
<proteinExistence type="predicted"/>
<reference evidence="1 2" key="1">
    <citation type="submission" date="2016-03" db="EMBL/GenBank/DDBJ databases">
        <title>EvidentialGene: Evidence-directed Construction of Genes on Genomes.</title>
        <authorList>
            <person name="Gilbert D.G."/>
            <person name="Choi J.-H."/>
            <person name="Mockaitis K."/>
            <person name="Colbourne J."/>
            <person name="Pfrender M."/>
        </authorList>
    </citation>
    <scope>NUCLEOTIDE SEQUENCE [LARGE SCALE GENOMIC DNA]</scope>
    <source>
        <strain evidence="1 2">Xinb3</strain>
        <tissue evidence="1">Complete organism</tissue>
    </source>
</reference>
<organism evidence="1 2">
    <name type="scientific">Daphnia magna</name>
    <dbReference type="NCBI Taxonomy" id="35525"/>
    <lineage>
        <taxon>Eukaryota</taxon>
        <taxon>Metazoa</taxon>
        <taxon>Ecdysozoa</taxon>
        <taxon>Arthropoda</taxon>
        <taxon>Crustacea</taxon>
        <taxon>Branchiopoda</taxon>
        <taxon>Diplostraca</taxon>
        <taxon>Cladocera</taxon>
        <taxon>Anomopoda</taxon>
        <taxon>Daphniidae</taxon>
        <taxon>Daphnia</taxon>
    </lineage>
</organism>
<accession>A0A162CXD9</accession>
<protein>
    <submittedName>
        <fullName evidence="1">Uncharacterized protein</fullName>
    </submittedName>
</protein>
<feature type="non-terminal residue" evidence="1">
    <location>
        <position position="151"/>
    </location>
</feature>
<name>A0A162CXD9_9CRUS</name>
<feature type="non-terminal residue" evidence="1">
    <location>
        <position position="1"/>
    </location>
</feature>
<dbReference type="EMBL" id="LRGB01009633">
    <property type="protein sequence ID" value="KZS00524.1"/>
    <property type="molecule type" value="Genomic_DNA"/>
</dbReference>
<comment type="caution">
    <text evidence="1">The sequence shown here is derived from an EMBL/GenBank/DDBJ whole genome shotgun (WGS) entry which is preliminary data.</text>
</comment>